<evidence type="ECO:0000313" key="2">
    <source>
        <dbReference type="Proteomes" id="UP001221142"/>
    </source>
</evidence>
<evidence type="ECO:0000313" key="1">
    <source>
        <dbReference type="EMBL" id="KAJ7641676.1"/>
    </source>
</evidence>
<gene>
    <name evidence="1" type="ORF">FB45DRAFT_737609</name>
</gene>
<comment type="caution">
    <text evidence="1">The sequence shown here is derived from an EMBL/GenBank/DDBJ whole genome shotgun (WGS) entry which is preliminary data.</text>
</comment>
<proteinExistence type="predicted"/>
<keyword evidence="2" id="KW-1185">Reference proteome</keyword>
<name>A0AAD7C8L9_9AGAR</name>
<accession>A0AAD7C8L9</accession>
<dbReference type="AlphaFoldDB" id="A0AAD7C8L9"/>
<sequence>AFEAFSPKAFSVVTELTDRLFVAHPRLKRFMPGPWTNATFNLGTQTATCPDSTEASACGWWWQALIALGDYDSEKGGHVNLWDLASVLQCPAGSVVLIPPMMRYSIVTVQPGEQRYSITLFTPASPDWASEDWPAATYLFSTLSELART</sequence>
<organism evidence="1 2">
    <name type="scientific">Roridomyces roridus</name>
    <dbReference type="NCBI Taxonomy" id="1738132"/>
    <lineage>
        <taxon>Eukaryota</taxon>
        <taxon>Fungi</taxon>
        <taxon>Dikarya</taxon>
        <taxon>Basidiomycota</taxon>
        <taxon>Agaricomycotina</taxon>
        <taxon>Agaricomycetes</taxon>
        <taxon>Agaricomycetidae</taxon>
        <taxon>Agaricales</taxon>
        <taxon>Marasmiineae</taxon>
        <taxon>Mycenaceae</taxon>
        <taxon>Roridomyces</taxon>
    </lineage>
</organism>
<reference evidence="1" key="1">
    <citation type="submission" date="2023-03" db="EMBL/GenBank/DDBJ databases">
        <title>Massive genome expansion in bonnet fungi (Mycena s.s.) driven by repeated elements and novel gene families across ecological guilds.</title>
        <authorList>
            <consortium name="Lawrence Berkeley National Laboratory"/>
            <person name="Harder C.B."/>
            <person name="Miyauchi S."/>
            <person name="Viragh M."/>
            <person name="Kuo A."/>
            <person name="Thoen E."/>
            <person name="Andreopoulos B."/>
            <person name="Lu D."/>
            <person name="Skrede I."/>
            <person name="Drula E."/>
            <person name="Henrissat B."/>
            <person name="Morin E."/>
            <person name="Kohler A."/>
            <person name="Barry K."/>
            <person name="LaButti K."/>
            <person name="Morin E."/>
            <person name="Salamov A."/>
            <person name="Lipzen A."/>
            <person name="Mereny Z."/>
            <person name="Hegedus B."/>
            <person name="Baldrian P."/>
            <person name="Stursova M."/>
            <person name="Weitz H."/>
            <person name="Taylor A."/>
            <person name="Grigoriev I.V."/>
            <person name="Nagy L.G."/>
            <person name="Martin F."/>
            <person name="Kauserud H."/>
        </authorList>
    </citation>
    <scope>NUCLEOTIDE SEQUENCE</scope>
    <source>
        <strain evidence="1">9284</strain>
    </source>
</reference>
<dbReference type="Proteomes" id="UP001221142">
    <property type="component" value="Unassembled WGS sequence"/>
</dbReference>
<dbReference type="EMBL" id="JARKIF010000004">
    <property type="protein sequence ID" value="KAJ7641676.1"/>
    <property type="molecule type" value="Genomic_DNA"/>
</dbReference>
<feature type="non-terminal residue" evidence="1">
    <location>
        <position position="1"/>
    </location>
</feature>
<protein>
    <submittedName>
        <fullName evidence="1">Uncharacterized protein</fullName>
    </submittedName>
</protein>